<organism evidence="1 2">
    <name type="scientific">Chitinophaga filiformis</name>
    <name type="common">Myxococcus filiformis</name>
    <name type="synonym">Flexibacter filiformis</name>
    <dbReference type="NCBI Taxonomy" id="104663"/>
    <lineage>
        <taxon>Bacteria</taxon>
        <taxon>Pseudomonadati</taxon>
        <taxon>Bacteroidota</taxon>
        <taxon>Chitinophagia</taxon>
        <taxon>Chitinophagales</taxon>
        <taxon>Chitinophagaceae</taxon>
        <taxon>Chitinophaga</taxon>
    </lineage>
</organism>
<dbReference type="Proteomes" id="UP000199045">
    <property type="component" value="Unassembled WGS sequence"/>
</dbReference>
<evidence type="ECO:0000313" key="1">
    <source>
        <dbReference type="EMBL" id="SDF73282.1"/>
    </source>
</evidence>
<dbReference type="AlphaFoldDB" id="A0A1G7NH45"/>
<reference evidence="1 2" key="1">
    <citation type="submission" date="2016-10" db="EMBL/GenBank/DDBJ databases">
        <authorList>
            <person name="de Groot N.N."/>
        </authorList>
    </citation>
    <scope>NUCLEOTIDE SEQUENCE [LARGE SCALE GENOMIC DNA]</scope>
    <source>
        <strain evidence="1 2">DSM 527</strain>
    </source>
</reference>
<name>A0A1G7NH45_CHIFI</name>
<dbReference type="EMBL" id="FNBN01000002">
    <property type="protein sequence ID" value="SDF73282.1"/>
    <property type="molecule type" value="Genomic_DNA"/>
</dbReference>
<dbReference type="Pfam" id="PF13591">
    <property type="entry name" value="MerR_2"/>
    <property type="match status" value="1"/>
</dbReference>
<gene>
    <name evidence="1" type="ORF">SAMN04488121_102802</name>
</gene>
<dbReference type="OrthoDB" id="1494789at2"/>
<dbReference type="STRING" id="104663.SAMN04488121_102802"/>
<evidence type="ECO:0000313" key="2">
    <source>
        <dbReference type="Proteomes" id="UP000199045"/>
    </source>
</evidence>
<accession>A0A1G7NH45</accession>
<sequence length="97" mass="11238">MQTALIAITQYCSIHEIEADFINSLADEGLIAITVVEGDRFISEEQLQDLELYTRWYSEMGINTAGIEVIKHLLDKIHHMQMEITGLRERLHLYEAF</sequence>
<dbReference type="Gene3D" id="1.10.1660.10">
    <property type="match status" value="1"/>
</dbReference>
<proteinExistence type="predicted"/>
<dbReference type="RefSeq" id="WP_089831460.1">
    <property type="nucleotide sequence ID" value="NZ_FNBN01000002.1"/>
</dbReference>
<protein>
    <submittedName>
        <fullName evidence="1">MerR HTH family regulatory protein</fullName>
    </submittedName>
</protein>